<keyword evidence="3" id="KW-1185">Reference proteome</keyword>
<gene>
    <name evidence="2" type="ORF">SEMRO_3_G002760.1</name>
</gene>
<dbReference type="OrthoDB" id="18234at2759"/>
<evidence type="ECO:0000313" key="3">
    <source>
        <dbReference type="Proteomes" id="UP001153069"/>
    </source>
</evidence>
<reference evidence="2" key="1">
    <citation type="submission" date="2020-06" db="EMBL/GenBank/DDBJ databases">
        <authorList>
            <consortium name="Plant Systems Biology data submission"/>
        </authorList>
    </citation>
    <scope>NUCLEOTIDE SEQUENCE</scope>
    <source>
        <strain evidence="2">D6</strain>
    </source>
</reference>
<evidence type="ECO:0000256" key="1">
    <source>
        <dbReference type="SAM" id="MobiDB-lite"/>
    </source>
</evidence>
<sequence>MAQDTSGGDNVMDSSDTSSMETDDPEGMTVSPQEHAWALEIKTAAETPNSGFRPISDFEYAQYALVTRGRLNEALARIRKIQSFQAQYQVDNTPSQGVSIVEQFRHLQPTALLNLDKHPDTGDSIICFDRSTYFPAITKAPSPDHTDPEHNWKIDILFWYYALRTVQPDFHTIRHGVVFLFEAMGLGKDNVDVSLAKRLHREMWAYYPFEIQRTRIYNANQSVPLLVSALQSLLRPEELQCIETGCTVHGDDDDGFHQSTDRATNSPPLTLGDIYLQPTVDQSGRYLLARIMELLTLRSQNEESFRL</sequence>
<organism evidence="2 3">
    <name type="scientific">Seminavis robusta</name>
    <dbReference type="NCBI Taxonomy" id="568900"/>
    <lineage>
        <taxon>Eukaryota</taxon>
        <taxon>Sar</taxon>
        <taxon>Stramenopiles</taxon>
        <taxon>Ochrophyta</taxon>
        <taxon>Bacillariophyta</taxon>
        <taxon>Bacillariophyceae</taxon>
        <taxon>Bacillariophycidae</taxon>
        <taxon>Naviculales</taxon>
        <taxon>Naviculaceae</taxon>
        <taxon>Seminavis</taxon>
    </lineage>
</organism>
<dbReference type="Proteomes" id="UP001153069">
    <property type="component" value="Unassembled WGS sequence"/>
</dbReference>
<name>A0A9N8H242_9STRA</name>
<proteinExistence type="predicted"/>
<evidence type="ECO:0000313" key="2">
    <source>
        <dbReference type="EMBL" id="CAB9496300.1"/>
    </source>
</evidence>
<dbReference type="EMBL" id="CAICTM010000003">
    <property type="protein sequence ID" value="CAB9496300.1"/>
    <property type="molecule type" value="Genomic_DNA"/>
</dbReference>
<protein>
    <submittedName>
        <fullName evidence="2">Uncharacterized protein</fullName>
    </submittedName>
</protein>
<comment type="caution">
    <text evidence="2">The sequence shown here is derived from an EMBL/GenBank/DDBJ whole genome shotgun (WGS) entry which is preliminary data.</text>
</comment>
<feature type="region of interest" description="Disordered" evidence="1">
    <location>
        <begin position="1"/>
        <end position="31"/>
    </location>
</feature>
<dbReference type="AlphaFoldDB" id="A0A9N8H242"/>
<accession>A0A9N8H242</accession>